<gene>
    <name evidence="1" type="ORF">BG60_13700</name>
</gene>
<sequence>MRWRGLRRCRVEKWGAENDEIARNCLFRLTILRDDAGIRALSCLIARFCAAFGAQECGIAS</sequence>
<proteinExistence type="predicted"/>
<protein>
    <submittedName>
        <fullName evidence="1">Uncharacterized protein</fullName>
    </submittedName>
</protein>
<comment type="caution">
    <text evidence="1">The sequence shown here is derived from an EMBL/GenBank/DDBJ whole genome shotgun (WGS) entry which is preliminary data.</text>
</comment>
<reference evidence="1 2" key="1">
    <citation type="submission" date="2014-03" db="EMBL/GenBank/DDBJ databases">
        <title>Draft Genome Sequences of Four Burkholderia Strains.</title>
        <authorList>
            <person name="Liu X.Y."/>
            <person name="Li C.X."/>
            <person name="Xu J.H."/>
        </authorList>
    </citation>
    <scope>NUCLEOTIDE SEQUENCE [LARGE SCALE GENOMIC DNA]</scope>
    <source>
        <strain evidence="1 2">OP-1</strain>
    </source>
</reference>
<name>A0A656QV47_9BURK</name>
<organism evidence="1 2">
    <name type="scientific">Caballeronia zhejiangensis</name>
    <dbReference type="NCBI Taxonomy" id="871203"/>
    <lineage>
        <taxon>Bacteria</taxon>
        <taxon>Pseudomonadati</taxon>
        <taxon>Pseudomonadota</taxon>
        <taxon>Betaproteobacteria</taxon>
        <taxon>Burkholderiales</taxon>
        <taxon>Burkholderiaceae</taxon>
        <taxon>Caballeronia</taxon>
    </lineage>
</organism>
<dbReference type="AlphaFoldDB" id="A0A656QV47"/>
<evidence type="ECO:0000313" key="2">
    <source>
        <dbReference type="Proteomes" id="UP000027451"/>
    </source>
</evidence>
<dbReference type="EMBL" id="JFHD01000002">
    <property type="protein sequence ID" value="KDR33280.1"/>
    <property type="molecule type" value="Genomic_DNA"/>
</dbReference>
<dbReference type="Proteomes" id="UP000027451">
    <property type="component" value="Unassembled WGS sequence"/>
</dbReference>
<keyword evidence="2" id="KW-1185">Reference proteome</keyword>
<evidence type="ECO:0000313" key="1">
    <source>
        <dbReference type="EMBL" id="KDR33280.1"/>
    </source>
</evidence>
<accession>A0A656QV47</accession>